<organism evidence="6 7">
    <name type="scientific">Musca domestica</name>
    <name type="common">House fly</name>
    <dbReference type="NCBI Taxonomy" id="7370"/>
    <lineage>
        <taxon>Eukaryota</taxon>
        <taxon>Metazoa</taxon>
        <taxon>Ecdysozoa</taxon>
        <taxon>Arthropoda</taxon>
        <taxon>Hexapoda</taxon>
        <taxon>Insecta</taxon>
        <taxon>Pterygota</taxon>
        <taxon>Neoptera</taxon>
        <taxon>Endopterygota</taxon>
        <taxon>Diptera</taxon>
        <taxon>Brachycera</taxon>
        <taxon>Muscomorpha</taxon>
        <taxon>Muscoidea</taxon>
        <taxon>Muscidae</taxon>
        <taxon>Musca</taxon>
    </lineage>
</organism>
<dbReference type="GeneID" id="101887649"/>
<evidence type="ECO:0000256" key="4">
    <source>
        <dbReference type="RuleBase" id="RU004262"/>
    </source>
</evidence>
<evidence type="ECO:0000256" key="2">
    <source>
        <dbReference type="ARBA" id="ARBA00010701"/>
    </source>
</evidence>
<gene>
    <name evidence="7" type="primary">LOC101887649</name>
</gene>
<evidence type="ECO:0000256" key="3">
    <source>
        <dbReference type="ARBA" id="ARBA00022525"/>
    </source>
</evidence>
<dbReference type="RefSeq" id="XP_058976213.1">
    <property type="nucleotide sequence ID" value="XM_059120230.1"/>
</dbReference>
<evidence type="ECO:0000313" key="6">
    <source>
        <dbReference type="Proteomes" id="UP001652621"/>
    </source>
</evidence>
<accession>A0ABM3URQ1</accession>
<name>A0ABM3URQ1_MUSDO</name>
<dbReference type="Gene3D" id="3.40.50.1820">
    <property type="entry name" value="alpha/beta hydrolase"/>
    <property type="match status" value="1"/>
</dbReference>
<protein>
    <submittedName>
        <fullName evidence="7">Pancreatic triacylglycerol lipase-like</fullName>
    </submittedName>
</protein>
<dbReference type="PANTHER" id="PTHR11610:SF173">
    <property type="entry name" value="LIPASE DOMAIN-CONTAINING PROTEIN-RELATED"/>
    <property type="match status" value="1"/>
</dbReference>
<dbReference type="InterPro" id="IPR000734">
    <property type="entry name" value="TAG_lipase"/>
</dbReference>
<reference evidence="7" key="1">
    <citation type="submission" date="2025-08" db="UniProtKB">
        <authorList>
            <consortium name="RefSeq"/>
        </authorList>
    </citation>
    <scope>IDENTIFICATION</scope>
    <source>
        <strain evidence="7">Aabys</strain>
        <tissue evidence="7">Whole body</tissue>
    </source>
</reference>
<dbReference type="PRINTS" id="PR00821">
    <property type="entry name" value="TAGLIPASE"/>
</dbReference>
<proteinExistence type="inferred from homology"/>
<keyword evidence="6" id="KW-1185">Reference proteome</keyword>
<comment type="subcellular location">
    <subcellularLocation>
        <location evidence="1">Secreted</location>
    </subcellularLocation>
</comment>
<evidence type="ECO:0000259" key="5">
    <source>
        <dbReference type="Pfam" id="PF00151"/>
    </source>
</evidence>
<dbReference type="InterPro" id="IPR013818">
    <property type="entry name" value="Lipase"/>
</dbReference>
<dbReference type="SUPFAM" id="SSF53474">
    <property type="entry name" value="alpha/beta-Hydrolases"/>
    <property type="match status" value="1"/>
</dbReference>
<keyword evidence="3" id="KW-0964">Secreted</keyword>
<dbReference type="Proteomes" id="UP001652621">
    <property type="component" value="Unplaced"/>
</dbReference>
<comment type="similarity">
    <text evidence="2 4">Belongs to the AB hydrolase superfamily. Lipase family.</text>
</comment>
<dbReference type="CDD" id="cd00707">
    <property type="entry name" value="Pancreat_lipase_like"/>
    <property type="match status" value="1"/>
</dbReference>
<dbReference type="PANTHER" id="PTHR11610">
    <property type="entry name" value="LIPASE"/>
    <property type="match status" value="1"/>
</dbReference>
<sequence>MHFLRLRFVLHIGVLLLLLLTKFKLSSTFGHKFRLMKNSFRYIQENMLRTSLNRAQLNNGIVFECRSTPNTYLGKETHFTIQLGDLRGFERLDRDKKLAFFLHGWNDEGSKEWVLEMLFTWTRYQPDYTVCVVDWGNLSQVDYKSASMSIFDVGLTVAAIVEFLENFYPRHMSRKNVTIAGYSLGAHAAGYAGSVLKGEIEQIIGLDPAGPLFTLPAVVSTDYRLDPSDAQFVQVLHTSGGTLGVGVKSGHADFYPNGGTAPQRNCNSFLQLQDMQNTNPISCSHSTAAVFFKQSMNPSYVFMGYHCDSYSSYTRGWCSKNRYGRFGIHSQKMSRGDFYFDTLPQKPYVEPKTRTRHRINYNRFRFG</sequence>
<evidence type="ECO:0000256" key="1">
    <source>
        <dbReference type="ARBA" id="ARBA00004613"/>
    </source>
</evidence>
<dbReference type="InterPro" id="IPR029058">
    <property type="entry name" value="AB_hydrolase_fold"/>
</dbReference>
<evidence type="ECO:0000313" key="7">
    <source>
        <dbReference type="RefSeq" id="XP_058976213.1"/>
    </source>
</evidence>
<dbReference type="Pfam" id="PF00151">
    <property type="entry name" value="Lipase"/>
    <property type="match status" value="1"/>
</dbReference>
<feature type="domain" description="Lipase" evidence="5">
    <location>
        <begin position="93"/>
        <end position="348"/>
    </location>
</feature>
<dbReference type="InterPro" id="IPR033906">
    <property type="entry name" value="Lipase_N"/>
</dbReference>